<dbReference type="InterPro" id="IPR006680">
    <property type="entry name" value="Amidohydro-rel"/>
</dbReference>
<dbReference type="SUPFAM" id="SSF51338">
    <property type="entry name" value="Composite domain of metallo-dependent hydrolases"/>
    <property type="match status" value="2"/>
</dbReference>
<dbReference type="GO" id="GO:0016810">
    <property type="term" value="F:hydrolase activity, acting on carbon-nitrogen (but not peptide) bonds"/>
    <property type="evidence" value="ECO:0007669"/>
    <property type="project" value="InterPro"/>
</dbReference>
<accession>A0A7S4GEX5</accession>
<reference evidence="2" key="1">
    <citation type="submission" date="2021-01" db="EMBL/GenBank/DDBJ databases">
        <authorList>
            <person name="Corre E."/>
            <person name="Pelletier E."/>
            <person name="Niang G."/>
            <person name="Scheremetjew M."/>
            <person name="Finn R."/>
            <person name="Kale V."/>
            <person name="Holt S."/>
            <person name="Cochrane G."/>
            <person name="Meng A."/>
            <person name="Brown T."/>
            <person name="Cohen L."/>
        </authorList>
    </citation>
    <scope>NUCLEOTIDE SEQUENCE</scope>
    <source>
        <strain evidence="2">CCMP1594</strain>
    </source>
</reference>
<dbReference type="PANTHER" id="PTHR43135:SF3">
    <property type="entry name" value="ALPHA-D-RIBOSE 1-METHYLPHOSPHONATE 5-TRIPHOSPHATE DIPHOSPHATASE"/>
    <property type="match status" value="1"/>
</dbReference>
<dbReference type="AlphaFoldDB" id="A0A7S4GEX5"/>
<dbReference type="InterPro" id="IPR051781">
    <property type="entry name" value="Metallo-dep_Hydrolase"/>
</dbReference>
<dbReference type="PANTHER" id="PTHR43135">
    <property type="entry name" value="ALPHA-D-RIBOSE 1-METHYLPHOSPHONATE 5-TRIPHOSPHATE DIPHOSPHATASE"/>
    <property type="match status" value="1"/>
</dbReference>
<dbReference type="CDD" id="cd01299">
    <property type="entry name" value="Met_dep_hydrolase_A"/>
    <property type="match status" value="1"/>
</dbReference>
<name>A0A7S4GEX5_9EUGL</name>
<feature type="domain" description="Amidohydrolase-related" evidence="1">
    <location>
        <begin position="72"/>
        <end position="418"/>
    </location>
</feature>
<gene>
    <name evidence="2" type="ORF">EGYM00163_LOCUS46176</name>
</gene>
<dbReference type="InterPro" id="IPR032466">
    <property type="entry name" value="Metal_Hydrolase"/>
</dbReference>
<dbReference type="SUPFAM" id="SSF51556">
    <property type="entry name" value="Metallo-dependent hydrolases"/>
    <property type="match status" value="1"/>
</dbReference>
<dbReference type="InterPro" id="IPR057744">
    <property type="entry name" value="OTAase-like"/>
</dbReference>
<evidence type="ECO:0000259" key="1">
    <source>
        <dbReference type="Pfam" id="PF01979"/>
    </source>
</evidence>
<organism evidence="2">
    <name type="scientific">Eutreptiella gymnastica</name>
    <dbReference type="NCBI Taxonomy" id="73025"/>
    <lineage>
        <taxon>Eukaryota</taxon>
        <taxon>Discoba</taxon>
        <taxon>Euglenozoa</taxon>
        <taxon>Euglenida</taxon>
        <taxon>Spirocuta</taxon>
        <taxon>Euglenophyceae</taxon>
        <taxon>Eutreptiales</taxon>
        <taxon>Eutreptiaceae</taxon>
        <taxon>Eutreptiella</taxon>
    </lineage>
</organism>
<dbReference type="Gene3D" id="3.20.20.140">
    <property type="entry name" value="Metal-dependent hydrolases"/>
    <property type="match status" value="1"/>
</dbReference>
<proteinExistence type="predicted"/>
<dbReference type="Gene3D" id="2.30.40.10">
    <property type="entry name" value="Urease, subunit C, domain 1"/>
    <property type="match status" value="1"/>
</dbReference>
<dbReference type="InterPro" id="IPR011059">
    <property type="entry name" value="Metal-dep_hydrolase_composite"/>
</dbReference>
<protein>
    <recommendedName>
        <fullName evidence="1">Amidohydrolase-related domain-containing protein</fullName>
    </recommendedName>
</protein>
<sequence length="438" mass="46615">MAHMQGAPGPQRPLRVNPCPIVITNANILDVVHGSLSANRMEVRIEAGMIACVGHAVVRRDGDMIVDACGATLMPGLIDMHVHVTAWSANFRDLTLPGAAYTTARAKHVLEGMLMRGFTSVRDAGGADFGLARAVEEGWLRGPRLFYCGHAISQTGGHGDLRQPGEHAEPCACALALGRVCDGVSAVRKACREEIRNGATHLKIMVSGGVSSPCDRIDSTQFAEDELTAAVEEANAANIPIMAHAYTARAINRALQCGVSSIEHGNLMDESSVTLFRSTGAFYVPTLSTYKALVEEGTQQGLPADCYDKIFAVLDAGIRALEMAHKGGVKICFGTDLLGDMHRHQLMEFGIRAQVQPCADVIRGATCTAAELLGHSGKLGVVVQGARADLILVDGNPLEDLAVLQEPEQRLRLVMKAGVVHKNLQPTTTSCSEGVQPM</sequence>
<evidence type="ECO:0000313" key="2">
    <source>
        <dbReference type="EMBL" id="CAE0834872.1"/>
    </source>
</evidence>
<dbReference type="EMBL" id="HBJA01134341">
    <property type="protein sequence ID" value="CAE0834872.1"/>
    <property type="molecule type" value="Transcribed_RNA"/>
</dbReference>
<dbReference type="Pfam" id="PF01979">
    <property type="entry name" value="Amidohydro_1"/>
    <property type="match status" value="1"/>
</dbReference>